<feature type="region of interest" description="Disordered" evidence="1">
    <location>
        <begin position="637"/>
        <end position="744"/>
    </location>
</feature>
<keyword evidence="2" id="KW-1133">Transmembrane helix</keyword>
<reference evidence="3" key="1">
    <citation type="journal article" date="2023" name="G3 (Bethesda)">
        <title>A reference genome for the long-term kleptoplast-retaining sea slug Elysia crispata morphotype clarki.</title>
        <authorList>
            <person name="Eastman K.E."/>
            <person name="Pendleton A.L."/>
            <person name="Shaikh M.A."/>
            <person name="Suttiyut T."/>
            <person name="Ogas R."/>
            <person name="Tomko P."/>
            <person name="Gavelis G."/>
            <person name="Widhalm J.R."/>
            <person name="Wisecaver J.H."/>
        </authorList>
    </citation>
    <scope>NUCLEOTIDE SEQUENCE</scope>
    <source>
        <strain evidence="3">ECLA1</strain>
    </source>
</reference>
<accession>A0AAE0Z893</accession>
<feature type="compositionally biased region" description="Acidic residues" evidence="1">
    <location>
        <begin position="726"/>
        <end position="740"/>
    </location>
</feature>
<feature type="compositionally biased region" description="Low complexity" evidence="1">
    <location>
        <begin position="540"/>
        <end position="576"/>
    </location>
</feature>
<evidence type="ECO:0000256" key="2">
    <source>
        <dbReference type="SAM" id="Phobius"/>
    </source>
</evidence>
<feature type="region of interest" description="Disordered" evidence="1">
    <location>
        <begin position="769"/>
        <end position="818"/>
    </location>
</feature>
<keyword evidence="4" id="KW-1185">Reference proteome</keyword>
<name>A0AAE0Z893_9GAST</name>
<evidence type="ECO:0000256" key="1">
    <source>
        <dbReference type="SAM" id="MobiDB-lite"/>
    </source>
</evidence>
<keyword evidence="2" id="KW-0812">Transmembrane</keyword>
<feature type="region of interest" description="Disordered" evidence="1">
    <location>
        <begin position="90"/>
        <end position="119"/>
    </location>
</feature>
<feature type="transmembrane region" description="Helical" evidence="2">
    <location>
        <begin position="54"/>
        <end position="79"/>
    </location>
</feature>
<protein>
    <submittedName>
        <fullName evidence="3">Uncharacterized protein</fullName>
    </submittedName>
</protein>
<evidence type="ECO:0000313" key="4">
    <source>
        <dbReference type="Proteomes" id="UP001283361"/>
    </source>
</evidence>
<dbReference type="AlphaFoldDB" id="A0AAE0Z893"/>
<feature type="compositionally biased region" description="Basic and acidic residues" evidence="1">
    <location>
        <begin position="703"/>
        <end position="713"/>
    </location>
</feature>
<feature type="compositionally biased region" description="Basic and acidic residues" evidence="1">
    <location>
        <begin position="644"/>
        <end position="658"/>
    </location>
</feature>
<comment type="caution">
    <text evidence="3">The sequence shown here is derived from an EMBL/GenBank/DDBJ whole genome shotgun (WGS) entry which is preliminary data.</text>
</comment>
<evidence type="ECO:0000313" key="3">
    <source>
        <dbReference type="EMBL" id="KAK3764613.1"/>
    </source>
</evidence>
<feature type="compositionally biased region" description="Polar residues" evidence="1">
    <location>
        <begin position="164"/>
        <end position="176"/>
    </location>
</feature>
<feature type="compositionally biased region" description="Polar residues" evidence="1">
    <location>
        <begin position="511"/>
        <end position="523"/>
    </location>
</feature>
<feature type="compositionally biased region" description="Polar residues" evidence="1">
    <location>
        <begin position="252"/>
        <end position="262"/>
    </location>
</feature>
<dbReference type="EMBL" id="JAWDGP010004422">
    <property type="protein sequence ID" value="KAK3764613.1"/>
    <property type="molecule type" value="Genomic_DNA"/>
</dbReference>
<gene>
    <name evidence="3" type="ORF">RRG08_008492</name>
</gene>
<feature type="compositionally biased region" description="Pro residues" evidence="1">
    <location>
        <begin position="181"/>
        <end position="191"/>
    </location>
</feature>
<feature type="compositionally biased region" description="Gly residues" evidence="1">
    <location>
        <begin position="471"/>
        <end position="481"/>
    </location>
</feature>
<proteinExistence type="predicted"/>
<feature type="compositionally biased region" description="Pro residues" evidence="1">
    <location>
        <begin position="530"/>
        <end position="539"/>
    </location>
</feature>
<feature type="region of interest" description="Disordered" evidence="1">
    <location>
        <begin position="151"/>
        <end position="262"/>
    </location>
</feature>
<feature type="compositionally biased region" description="Low complexity" evidence="1">
    <location>
        <begin position="424"/>
        <end position="433"/>
    </location>
</feature>
<sequence>MRLDNEKMEMMMFIRLDQEGGEVRGFILSIHLDLFFRDLDRTGPEKTTLIQEAWFVWVLVGTIGGTLWLALCVFSVWLFRRRRRNNKKKMAQNGMYSAVPVHKSEESGRPGGGIGRDDVIYSQKEGNIHTAYGGLQSDLASLLDCGHKEGPHLGETPAGGQLYSAASVSGPHSKTYYQRPPGGPCPPPPPSSSSVAPYATTTLINKGVNPQPRPGQSLEAPGAGFRPINHAYVHSSASGSGDSCNKPDMRSSDSNTDNSRPTTGHYSYAAGCCPHDHCEGLASPSSDSGSITTDENGIQVKRPHKYSRIGGPTGCLSCPNCAGGKQGQQAHMNLAELLPPPPEHPPPHHEMMMVGQSVGPGSRHGGGGNDMGSCTLNRHNPHAYLYGNDTGGSNMAETRFIESRCSPASACSCPQVPHDRMRGNINNNTVSNNTMPYSDMEYPVHSHGSHAHSLHNTPHQPYPRYHEGSHQDGGGGGGPGNSYGCERPYSPKLLNTGRGEAGAGSSSGGSNRCQSPLSCLNCGSSYPPQQQQPPPPAPPSSSSSSNNSQQHHHPQQQQQQPFNPNAPHYHYHNNPHMSQGGGVYPQVGGAYNHQPVALHGYRIPPMEAEYKSHEGEDGGVSMDRACQSSLPSLANDCLQAGYGRRPDSPPSEDHHDYVGESDMEVQQRVDCPTPDSSVNGEGGSASGSMQLAWPSTTDDDTDSVSHDDSDNHLQADGGGGGRGGDDDNIGDGDDHDDDSSSDSSFLADADFASAVARAAQLSGLTVVGTTVTDPKSSGNSKKYRKHRTPPARPHSPYSTDSNMSAVVHKPYPKSDRKKQLLEQARKYGQRKDGVGQNMDIEEAELDTPAYHRPYYPTFPRHHTMGVARAGPVMAVLSDHEGGGNYSTPTSFLYPQLYELHPSPYLRSSNAEPSFAASPDFAPVQYVVRHKCTVDESMEHDITNITTNTSAKIKHSGLRGFGEHQGSYKQDGSWKQSSELGNCRTSAVTSCQGSYSFRPTCWD</sequence>
<dbReference type="Proteomes" id="UP001283361">
    <property type="component" value="Unassembled WGS sequence"/>
</dbReference>
<organism evidence="3 4">
    <name type="scientific">Elysia crispata</name>
    <name type="common">lettuce slug</name>
    <dbReference type="NCBI Taxonomy" id="231223"/>
    <lineage>
        <taxon>Eukaryota</taxon>
        <taxon>Metazoa</taxon>
        <taxon>Spiralia</taxon>
        <taxon>Lophotrochozoa</taxon>
        <taxon>Mollusca</taxon>
        <taxon>Gastropoda</taxon>
        <taxon>Heterobranchia</taxon>
        <taxon>Euthyneura</taxon>
        <taxon>Panpulmonata</taxon>
        <taxon>Sacoglossa</taxon>
        <taxon>Placobranchoidea</taxon>
        <taxon>Plakobranchidae</taxon>
        <taxon>Elysia</taxon>
    </lineage>
</organism>
<keyword evidence="2" id="KW-0472">Membrane</keyword>
<feature type="region of interest" description="Disordered" evidence="1">
    <location>
        <begin position="422"/>
        <end position="583"/>
    </location>
</feature>